<dbReference type="InterPro" id="IPR008913">
    <property type="entry name" value="Znf_CHY"/>
</dbReference>
<evidence type="ECO:0000256" key="2">
    <source>
        <dbReference type="ARBA" id="ARBA00022771"/>
    </source>
</evidence>
<organism evidence="6 7">
    <name type="scientific">Hevea brasiliensis</name>
    <name type="common">Para rubber tree</name>
    <name type="synonym">Siphonia brasiliensis</name>
    <dbReference type="NCBI Taxonomy" id="3981"/>
    <lineage>
        <taxon>Eukaryota</taxon>
        <taxon>Viridiplantae</taxon>
        <taxon>Streptophyta</taxon>
        <taxon>Embryophyta</taxon>
        <taxon>Tracheophyta</taxon>
        <taxon>Spermatophyta</taxon>
        <taxon>Magnoliopsida</taxon>
        <taxon>eudicotyledons</taxon>
        <taxon>Gunneridae</taxon>
        <taxon>Pentapetalae</taxon>
        <taxon>rosids</taxon>
        <taxon>fabids</taxon>
        <taxon>Malpighiales</taxon>
        <taxon>Euphorbiaceae</taxon>
        <taxon>Crotonoideae</taxon>
        <taxon>Micrandreae</taxon>
        <taxon>Hevea</taxon>
    </lineage>
</organism>
<dbReference type="GO" id="GO:0005634">
    <property type="term" value="C:nucleus"/>
    <property type="evidence" value="ECO:0007669"/>
    <property type="project" value="TreeGrafter"/>
</dbReference>
<evidence type="ECO:0000259" key="5">
    <source>
        <dbReference type="PROSITE" id="PS51266"/>
    </source>
</evidence>
<dbReference type="GO" id="GO:0006511">
    <property type="term" value="P:ubiquitin-dependent protein catabolic process"/>
    <property type="evidence" value="ECO:0007669"/>
    <property type="project" value="TreeGrafter"/>
</dbReference>
<accession>A0A6A6LJN1</accession>
<dbReference type="GO" id="GO:0016567">
    <property type="term" value="P:protein ubiquitination"/>
    <property type="evidence" value="ECO:0007669"/>
    <property type="project" value="TreeGrafter"/>
</dbReference>
<evidence type="ECO:0000313" key="7">
    <source>
        <dbReference type="Proteomes" id="UP000467840"/>
    </source>
</evidence>
<feature type="domain" description="CHY-type" evidence="5">
    <location>
        <begin position="61"/>
        <end position="139"/>
    </location>
</feature>
<dbReference type="GO" id="GO:0061630">
    <property type="term" value="F:ubiquitin protein ligase activity"/>
    <property type="evidence" value="ECO:0007669"/>
    <property type="project" value="TreeGrafter"/>
</dbReference>
<name>A0A6A6LJN1_HEVBR</name>
<dbReference type="InterPro" id="IPR037274">
    <property type="entry name" value="Znf_CHY_sf"/>
</dbReference>
<dbReference type="PANTHER" id="PTHR21319:SF58">
    <property type="entry name" value="E3 UBIQUITIN-PROTEIN LIGASE RZFP34"/>
    <property type="match status" value="1"/>
</dbReference>
<evidence type="ECO:0000256" key="1">
    <source>
        <dbReference type="ARBA" id="ARBA00022723"/>
    </source>
</evidence>
<keyword evidence="7" id="KW-1185">Reference proteome</keyword>
<dbReference type="Proteomes" id="UP000467840">
    <property type="component" value="Chromosome 4"/>
</dbReference>
<dbReference type="SUPFAM" id="SSF161219">
    <property type="entry name" value="CHY zinc finger-like"/>
    <property type="match status" value="1"/>
</dbReference>
<dbReference type="AlphaFoldDB" id="A0A6A6LJN1"/>
<dbReference type="Pfam" id="PF05495">
    <property type="entry name" value="zf-CHY"/>
    <property type="match status" value="1"/>
</dbReference>
<dbReference type="PROSITE" id="PS51266">
    <property type="entry name" value="ZF_CHY"/>
    <property type="match status" value="1"/>
</dbReference>
<sequence length="142" mass="16447">MEEINCQDIEMARIKPQSDLSKCRKLSRKMEQNGQTSKIMDTRIEIPTNHSEDALANAMEFGSGHFGCSHYRRRCKIRAPCCNEDFYCMHCHNEAKNSVETSPDDQHYIPSHEVIKVICSLCGEEQDVIFNLNYDRMQVKDV</sequence>
<keyword evidence="1" id="KW-0479">Metal-binding</keyword>
<dbReference type="GO" id="GO:0008270">
    <property type="term" value="F:zinc ion binding"/>
    <property type="evidence" value="ECO:0007669"/>
    <property type="project" value="UniProtKB-KW"/>
</dbReference>
<proteinExistence type="predicted"/>
<dbReference type="EMBL" id="JAAGAX010000010">
    <property type="protein sequence ID" value="KAF2300685.1"/>
    <property type="molecule type" value="Genomic_DNA"/>
</dbReference>
<gene>
    <name evidence="6" type="ORF">GH714_015163</name>
</gene>
<comment type="caution">
    <text evidence="6">The sequence shown here is derived from an EMBL/GenBank/DDBJ whole genome shotgun (WGS) entry which is preliminary data.</text>
</comment>
<keyword evidence="3" id="KW-0862">Zinc</keyword>
<dbReference type="PANTHER" id="PTHR21319">
    <property type="entry name" value="RING FINGER AND CHY ZINC FINGER DOMAIN-CONTAINING PROTEIN 1"/>
    <property type="match status" value="1"/>
</dbReference>
<reference evidence="6 7" key="1">
    <citation type="journal article" date="2020" name="Mol. Plant">
        <title>The Chromosome-Based Rubber Tree Genome Provides New Insights into Spurge Genome Evolution and Rubber Biosynthesis.</title>
        <authorList>
            <person name="Liu J."/>
            <person name="Shi C."/>
            <person name="Shi C.C."/>
            <person name="Li W."/>
            <person name="Zhang Q.J."/>
            <person name="Zhang Y."/>
            <person name="Li K."/>
            <person name="Lu H.F."/>
            <person name="Shi C."/>
            <person name="Zhu S.T."/>
            <person name="Xiao Z.Y."/>
            <person name="Nan H."/>
            <person name="Yue Y."/>
            <person name="Zhu X.G."/>
            <person name="Wu Y."/>
            <person name="Hong X.N."/>
            <person name="Fan G.Y."/>
            <person name="Tong Y."/>
            <person name="Zhang D."/>
            <person name="Mao C.L."/>
            <person name="Liu Y.L."/>
            <person name="Hao S.J."/>
            <person name="Liu W.Q."/>
            <person name="Lv M.Q."/>
            <person name="Zhang H.B."/>
            <person name="Liu Y."/>
            <person name="Hu-Tang G.R."/>
            <person name="Wang J.P."/>
            <person name="Wang J.H."/>
            <person name="Sun Y.H."/>
            <person name="Ni S.B."/>
            <person name="Chen W.B."/>
            <person name="Zhang X.C."/>
            <person name="Jiao Y.N."/>
            <person name="Eichler E.E."/>
            <person name="Li G.H."/>
            <person name="Liu X."/>
            <person name="Gao L.Z."/>
        </authorList>
    </citation>
    <scope>NUCLEOTIDE SEQUENCE [LARGE SCALE GENOMIC DNA]</scope>
    <source>
        <strain evidence="7">cv. GT1</strain>
        <tissue evidence="6">Leaf</tissue>
    </source>
</reference>
<evidence type="ECO:0000256" key="4">
    <source>
        <dbReference type="PROSITE-ProRule" id="PRU00601"/>
    </source>
</evidence>
<protein>
    <recommendedName>
        <fullName evidence="5">CHY-type domain-containing protein</fullName>
    </recommendedName>
</protein>
<keyword evidence="2 4" id="KW-0863">Zinc-finger</keyword>
<evidence type="ECO:0000256" key="3">
    <source>
        <dbReference type="ARBA" id="ARBA00022833"/>
    </source>
</evidence>
<evidence type="ECO:0000313" key="6">
    <source>
        <dbReference type="EMBL" id="KAF2300685.1"/>
    </source>
</evidence>